<dbReference type="Proteomes" id="UP000078348">
    <property type="component" value="Unassembled WGS sequence"/>
</dbReference>
<evidence type="ECO:0000256" key="2">
    <source>
        <dbReference type="SAM" id="SignalP"/>
    </source>
</evidence>
<dbReference type="InterPro" id="IPR011658">
    <property type="entry name" value="PA14_dom"/>
</dbReference>
<dbReference type="Gene3D" id="2.60.120.260">
    <property type="entry name" value="Galactose-binding domain-like"/>
    <property type="match status" value="2"/>
</dbReference>
<keyword evidence="1" id="KW-0472">Membrane</keyword>
<keyword evidence="1" id="KW-1133">Transmembrane helix</keyword>
<name>A0A196SEC6_BLAHN</name>
<dbReference type="Gene3D" id="3.90.182.10">
    <property type="entry name" value="Toxin - Anthrax Protective Antigen,domain 1"/>
    <property type="match status" value="1"/>
</dbReference>
<accession>A0A196SEC6</accession>
<dbReference type="PROSITE" id="PS51820">
    <property type="entry name" value="PA14"/>
    <property type="match status" value="1"/>
</dbReference>
<evidence type="ECO:0000313" key="5">
    <source>
        <dbReference type="EMBL" id="OAO14492.1"/>
    </source>
</evidence>
<dbReference type="EMBL" id="LXWW01000238">
    <property type="protein sequence ID" value="OAO14492.1"/>
    <property type="molecule type" value="Genomic_DNA"/>
</dbReference>
<proteinExistence type="predicted"/>
<evidence type="ECO:0000259" key="3">
    <source>
        <dbReference type="PROSITE" id="PS50227"/>
    </source>
</evidence>
<dbReference type="InterPro" id="IPR001879">
    <property type="entry name" value="GPCR_2_extracellular_dom"/>
</dbReference>
<feature type="chain" id="PRO_5008274573" evidence="2">
    <location>
        <begin position="21"/>
        <end position="1570"/>
    </location>
</feature>
<keyword evidence="6" id="KW-1185">Reference proteome</keyword>
<feature type="signal peptide" evidence="2">
    <location>
        <begin position="1"/>
        <end position="20"/>
    </location>
</feature>
<feature type="transmembrane region" description="Helical" evidence="1">
    <location>
        <begin position="1535"/>
        <end position="1556"/>
    </location>
</feature>
<dbReference type="Gene3D" id="4.10.1240.10">
    <property type="entry name" value="GPCR, family 2, extracellular hormone receptor domain"/>
    <property type="match status" value="1"/>
</dbReference>
<keyword evidence="2" id="KW-0732">Signal</keyword>
<dbReference type="InterPro" id="IPR013783">
    <property type="entry name" value="Ig-like_fold"/>
</dbReference>
<dbReference type="GO" id="GO:0016020">
    <property type="term" value="C:membrane"/>
    <property type="evidence" value="ECO:0007669"/>
    <property type="project" value="InterPro"/>
</dbReference>
<dbReference type="Pfam" id="PF07691">
    <property type="entry name" value="PA14"/>
    <property type="match status" value="1"/>
</dbReference>
<evidence type="ECO:0000256" key="1">
    <source>
        <dbReference type="SAM" id="Phobius"/>
    </source>
</evidence>
<dbReference type="OrthoDB" id="66330at2759"/>
<dbReference type="InterPro" id="IPR037524">
    <property type="entry name" value="PA14/GLEYA"/>
</dbReference>
<dbReference type="SUPFAM" id="SSF56988">
    <property type="entry name" value="Anthrax protective antigen"/>
    <property type="match status" value="1"/>
</dbReference>
<dbReference type="Pfam" id="PF05345">
    <property type="entry name" value="He_PIG"/>
    <property type="match status" value="2"/>
</dbReference>
<dbReference type="Gene3D" id="2.60.40.10">
    <property type="entry name" value="Immunoglobulins"/>
    <property type="match status" value="3"/>
</dbReference>
<evidence type="ECO:0000259" key="4">
    <source>
        <dbReference type="PROSITE" id="PS51820"/>
    </source>
</evidence>
<dbReference type="PROSITE" id="PS50227">
    <property type="entry name" value="G_PROTEIN_RECEP_F2_3"/>
    <property type="match status" value="1"/>
</dbReference>
<dbReference type="SUPFAM" id="SSF49785">
    <property type="entry name" value="Galactose-binding domain-like"/>
    <property type="match status" value="2"/>
</dbReference>
<dbReference type="InterPro" id="IPR036445">
    <property type="entry name" value="GPCR_2_extracell_dom_sf"/>
</dbReference>
<feature type="domain" description="PA14" evidence="4">
    <location>
        <begin position="438"/>
        <end position="593"/>
    </location>
</feature>
<organism evidence="5 6">
    <name type="scientific">Blastocystis sp. subtype 1 (strain ATCC 50177 / NandII)</name>
    <dbReference type="NCBI Taxonomy" id="478820"/>
    <lineage>
        <taxon>Eukaryota</taxon>
        <taxon>Sar</taxon>
        <taxon>Stramenopiles</taxon>
        <taxon>Bigyra</taxon>
        <taxon>Opalozoa</taxon>
        <taxon>Opalinata</taxon>
        <taxon>Blastocystidae</taxon>
        <taxon>Blastocystis</taxon>
    </lineage>
</organism>
<dbReference type="GO" id="GO:0004930">
    <property type="term" value="F:G protein-coupled receptor activity"/>
    <property type="evidence" value="ECO:0007669"/>
    <property type="project" value="InterPro"/>
</dbReference>
<reference evidence="5 6" key="1">
    <citation type="submission" date="2016-05" db="EMBL/GenBank/DDBJ databases">
        <title>Nuclear genome of Blastocystis sp. subtype 1 NandII.</title>
        <authorList>
            <person name="Gentekaki E."/>
            <person name="Curtis B."/>
            <person name="Stairs C."/>
            <person name="Eme L."/>
            <person name="Herman E."/>
            <person name="Klimes V."/>
            <person name="Arias M.C."/>
            <person name="Elias M."/>
            <person name="Hilliou F."/>
            <person name="Klute M."/>
            <person name="Malik S.-B."/>
            <person name="Pightling A."/>
            <person name="Rachubinski R."/>
            <person name="Salas D."/>
            <person name="Schlacht A."/>
            <person name="Suga H."/>
            <person name="Archibald J."/>
            <person name="Ball S.G."/>
            <person name="Clark G."/>
            <person name="Dacks J."/>
            <person name="Van Der Giezen M."/>
            <person name="Tsaousis A."/>
            <person name="Roger A."/>
        </authorList>
    </citation>
    <scope>NUCLEOTIDE SEQUENCE [LARGE SCALE GENOMIC DNA]</scope>
    <source>
        <strain evidence="6">ATCC 50177 / NandII</strain>
    </source>
</reference>
<keyword evidence="1" id="KW-0812">Transmembrane</keyword>
<comment type="caution">
    <text evidence="5">The sequence shown here is derived from an EMBL/GenBank/DDBJ whole genome shotgun (WGS) entry which is preliminary data.</text>
</comment>
<protein>
    <submittedName>
        <fullName evidence="5">Kelch domain protein</fullName>
    </submittedName>
</protein>
<gene>
    <name evidence="5" type="ORF">AV274_3795</name>
</gene>
<dbReference type="InterPro" id="IPR008979">
    <property type="entry name" value="Galactose-bd-like_sf"/>
</dbReference>
<evidence type="ECO:0000313" key="6">
    <source>
        <dbReference type="Proteomes" id="UP000078348"/>
    </source>
</evidence>
<sequence length="1570" mass="172309">MGSAISSIWLLVFLTSVCVSERILCGEERIVLTSGEHANVTCSIHMMNPSVTPDLPEGLAITPFGIEGTPMGGSPFIVYTIRADNATGVFTLGVTGQPMSITTGFKSQVIFLGLPISPIYITGDVALTSFSISPPLIAGLSLNTTSGVISGMGTGDVSVRTYQIMGTNAFGSVSGSFTLVIKAHSDANVPGLSACYIPRTNDFSLFPMEWYYSMDSTVCSTVDRLDLEDDYNREHEHRWAGLDDSIESVFSAVISGYLNIGKEAPYNFTLTAKDNAALFFDSMTTPLILIEGESAYARTLTESIVLSSGRHLIRLIYANNGGSARLKLRYASPIAGLPDTVIDDTVTFLGGQAPSFLHASSISTVRNGVIKLPRIRVTGSRVTDYSISPALPAGIHLNHVTGAISGTSAMEVNGDYIITATNTLGSVETPIHVMVSGTPIRGLSAEYYRLETHQECQLERFAEDDISLQVHTVDSSVNHPLAKRGSVWPGVPDDVFPRFFVRWSGFVFASVPGDYSLQLRSRDGGRVFVAQKLLVSSWGCLKEVKTATGTITLEHAGFVPVEVEYFASDNDFGAILLWKQPLASEFEPISASCLWHIPSASFSYASPQMHYYRNVPIPENDPIFFRSSFQPSRFSIDPPLPAGLILTENGQISGTPSTDAPRTTHTVTAFSASGTTCQATVSIAVSFVAPPSELHVLDSEGREVSVVEVNQFSPIPSLALTALNARAWTVEPDLPTGVSLGVDPIGISGVPIVALAPTVFTIMARNSGGFVSKTVSISVSGCDQGKWFYSSVDGKESVSFVLRRPNGEIVYENEVVGRGDYGMTLCVPSGSYNYTMRCSDETAARCYLSLVREDRIVFFSHYTTYNNSYSGSFATQITEKPTLWVESPPLLLNAKQSFTLHFNTTGRIQPLFAVPAFPDTLRIDEGFNRIVGSFSSRGTYSFRLVARNDAGEASSEITFHVETCPEGEGFITFSRGYGNDDESVVVSNAAGVEVLNARFNNDRFVRRMCLQPGEYTVVMRTGRQGGNWEVASELVVKDAWDDLLASTLLDNGKGEKTEHFSINYPIADRSTMKFYNREKAPASQWNQLDFDDKDWALGDYGSFGEFEASTAYFRREFEVDDRNKYNVLAFELEILEGVVVYLNGQEVSRRNMNGGAVTHETAAVSRYHALMWRRETVVATRLRTGRNVLAVELHRMEGEKLPIRFDVYGTLLMGECIKQTDKARALDSEHTPSERFAPSNAFDGSLRTLWRDGNLPVFLQLSYDYDRREVVNKVVITAGSDHRSGLPKKFDVLGMVDEDHGEVLASVDNRHLFTQGYDSAVVYLENTRAFGAYRVRVEEANDGGDFVGMAELGLFSCHLTYCPNQKGWAAVRAGETVFGSCPRGRFGEASRSCEMEVAEAAWSEVDYATCLDTVPPERVAYVDFKYMVSNCTMYDFGRFVEPRFIGILSELLLVKKEGVKLFSVRDCSDSETINVCFFVRVTAELSGSKAVFARMKAVQEEMSYRMYTNPPLQMPEGMYFIVVTTPLLRVPASKVGVVVVVLLLLLIVVGTGAAVLRIRKGRKVEKVRLL</sequence>
<dbReference type="SMART" id="SM00758">
    <property type="entry name" value="PA14"/>
    <property type="match status" value="1"/>
</dbReference>
<feature type="domain" description="G-protein coupled receptors family 2 profile 1" evidence="3">
    <location>
        <begin position="1357"/>
        <end position="1414"/>
    </location>
</feature>